<keyword evidence="2" id="KW-1185">Reference proteome</keyword>
<evidence type="ECO:0000313" key="1">
    <source>
        <dbReference type="EMBL" id="RNI33606.1"/>
    </source>
</evidence>
<gene>
    <name evidence="1" type="ORF">EFY79_18470</name>
</gene>
<protein>
    <submittedName>
        <fullName evidence="1">Uncharacterized protein</fullName>
    </submittedName>
</protein>
<reference evidence="1 2" key="1">
    <citation type="submission" date="2018-11" db="EMBL/GenBank/DDBJ databases">
        <title>Draft genome sequence of Ferruginibacter sp. BO-59.</title>
        <authorList>
            <person name="Im W.T."/>
        </authorList>
    </citation>
    <scope>NUCLEOTIDE SEQUENCE [LARGE SCALE GENOMIC DNA]</scope>
    <source>
        <strain evidence="1 2">BO-59</strain>
    </source>
</reference>
<accession>A0A3M9N796</accession>
<sequence>MTGELKEWSKSVPIGETHYFDFDLFSNCADTNLQLLVKLIEEVDKVYHTIKNLNTIEMEDERE</sequence>
<organism evidence="1 2">
    <name type="scientific">Hanamia caeni</name>
    <dbReference type="NCBI Taxonomy" id="2294116"/>
    <lineage>
        <taxon>Bacteria</taxon>
        <taxon>Pseudomonadati</taxon>
        <taxon>Bacteroidota</taxon>
        <taxon>Chitinophagia</taxon>
        <taxon>Chitinophagales</taxon>
        <taxon>Chitinophagaceae</taxon>
        <taxon>Hanamia</taxon>
    </lineage>
</organism>
<proteinExistence type="predicted"/>
<evidence type="ECO:0000313" key="2">
    <source>
        <dbReference type="Proteomes" id="UP000267223"/>
    </source>
</evidence>
<dbReference type="AlphaFoldDB" id="A0A3M9N796"/>
<dbReference type="EMBL" id="RJJR01000018">
    <property type="protein sequence ID" value="RNI33606.1"/>
    <property type="molecule type" value="Genomic_DNA"/>
</dbReference>
<name>A0A3M9N796_9BACT</name>
<dbReference type="Proteomes" id="UP000267223">
    <property type="component" value="Unassembled WGS sequence"/>
</dbReference>
<comment type="caution">
    <text evidence="1">The sequence shown here is derived from an EMBL/GenBank/DDBJ whole genome shotgun (WGS) entry which is preliminary data.</text>
</comment>